<protein>
    <recommendedName>
        <fullName evidence="1">DUF5641 domain-containing protein</fullName>
    </recommendedName>
</protein>
<dbReference type="Pfam" id="PF18701">
    <property type="entry name" value="DUF5641"/>
    <property type="match status" value="1"/>
</dbReference>
<organism evidence="2 3">
    <name type="scientific">Clytia hemisphaerica</name>
    <dbReference type="NCBI Taxonomy" id="252671"/>
    <lineage>
        <taxon>Eukaryota</taxon>
        <taxon>Metazoa</taxon>
        <taxon>Cnidaria</taxon>
        <taxon>Hydrozoa</taxon>
        <taxon>Hydroidolina</taxon>
        <taxon>Leptothecata</taxon>
        <taxon>Obeliida</taxon>
        <taxon>Clytiidae</taxon>
        <taxon>Clytia</taxon>
    </lineage>
</organism>
<name>A0A7M6DNH4_9CNID</name>
<feature type="domain" description="DUF5641" evidence="1">
    <location>
        <begin position="18"/>
        <end position="95"/>
    </location>
</feature>
<keyword evidence="3" id="KW-1185">Reference proteome</keyword>
<dbReference type="Proteomes" id="UP000594262">
    <property type="component" value="Unplaced"/>
</dbReference>
<reference evidence="2" key="1">
    <citation type="submission" date="2021-01" db="UniProtKB">
        <authorList>
            <consortium name="EnsemblMetazoa"/>
        </authorList>
    </citation>
    <scope>IDENTIFICATION</scope>
</reference>
<evidence type="ECO:0000259" key="1">
    <source>
        <dbReference type="Pfam" id="PF18701"/>
    </source>
</evidence>
<dbReference type="AlphaFoldDB" id="A0A7M6DNH4"/>
<evidence type="ECO:0000313" key="3">
    <source>
        <dbReference type="Proteomes" id="UP000594262"/>
    </source>
</evidence>
<accession>A0A7M6DNH4</accession>
<dbReference type="InterPro" id="IPR040676">
    <property type="entry name" value="DUF5641"/>
</dbReference>
<dbReference type="EnsemblMetazoa" id="CLYHEMT017998.1">
    <property type="protein sequence ID" value="CLYHEMP017998.1"/>
    <property type="gene ID" value="CLYHEMG017998"/>
</dbReference>
<sequence>TGEFRLSGNSSKIILQNQAIFDSWFELWLTSHVPGLIAKPKWFKSDTSLKKGDVVLFTKQDSPIRSNYQFGMVESVEIDRDEKVRKVKVRYQNASENTHRFTFRSVRNLVVIHRVDETSMMLYLYNANQFATCGGAV</sequence>
<proteinExistence type="predicted"/>
<evidence type="ECO:0000313" key="2">
    <source>
        <dbReference type="EnsemblMetazoa" id="CLYHEMP017998.1"/>
    </source>
</evidence>